<comment type="caution">
    <text evidence="2">The sequence shown here is derived from an EMBL/GenBank/DDBJ whole genome shotgun (WGS) entry which is preliminary data.</text>
</comment>
<dbReference type="InterPro" id="IPR052025">
    <property type="entry name" value="Xyloglucanase_GH74"/>
</dbReference>
<dbReference type="PANTHER" id="PTHR43739:SF5">
    <property type="entry name" value="EXO-ALPHA-SIALIDASE"/>
    <property type="match status" value="1"/>
</dbReference>
<dbReference type="InterPro" id="IPR015943">
    <property type="entry name" value="WD40/YVTN_repeat-like_dom_sf"/>
</dbReference>
<dbReference type="SUPFAM" id="SSF110296">
    <property type="entry name" value="Oligoxyloglucan reducing end-specific cellobiohydrolase"/>
    <property type="match status" value="1"/>
</dbReference>
<proteinExistence type="predicted"/>
<dbReference type="Proteomes" id="UP001500542">
    <property type="component" value="Unassembled WGS sequence"/>
</dbReference>
<dbReference type="RefSeq" id="WP_343966234.1">
    <property type="nucleotide sequence ID" value="NZ_BAAAHK010000003.1"/>
</dbReference>
<reference evidence="3" key="1">
    <citation type="journal article" date="2019" name="Int. J. Syst. Evol. Microbiol.">
        <title>The Global Catalogue of Microorganisms (GCM) 10K type strain sequencing project: providing services to taxonomists for standard genome sequencing and annotation.</title>
        <authorList>
            <consortium name="The Broad Institute Genomics Platform"/>
            <consortium name="The Broad Institute Genome Sequencing Center for Infectious Disease"/>
            <person name="Wu L."/>
            <person name="Ma J."/>
        </authorList>
    </citation>
    <scope>NUCLEOTIDE SEQUENCE [LARGE SCALE GENOMIC DNA]</scope>
    <source>
        <strain evidence="3">JCM 10977</strain>
    </source>
</reference>
<evidence type="ECO:0000313" key="3">
    <source>
        <dbReference type="Proteomes" id="UP001500542"/>
    </source>
</evidence>
<accession>A0ABP4A5D6</accession>
<feature type="region of interest" description="Disordered" evidence="1">
    <location>
        <begin position="1"/>
        <end position="28"/>
    </location>
</feature>
<dbReference type="Gene3D" id="2.60.40.10">
    <property type="entry name" value="Immunoglobulins"/>
    <property type="match status" value="2"/>
</dbReference>
<sequence>MSEPRFENDANEGESERKPEALRALQSDRRGRIDNRRWRYAVRDVNALSYNGPGRWKQVGPAPLLVGNEQIFLGTGPDSGEVVDIAIDPRPGPDKVIYIATGNGGVWKSRDDGVSWSPITDQLSAMAIGAIALDPVDPDILYVGTGNLFEGAGGLPKSAGLFKSVDGGVSWSRLTSPAGRPPQAITAAVNNAGGIRVTVAGHGYSTGDRVAAVGLPGVVGAVGEGDSTRIDANTLRIPGATMNAAYGGAGATLFDARQPPFLSDRGIIRMVCPTGGTLLVASQAGLYYSADGGRNFGANHPAYDDGRPIRLGVISALEVDQGWYRTTRVTGASNADPIEVTAVRHGFATGDRVILGGVAPNQQANGSWLIDRVDDDKFTLRTSHGAGGGATSGFAWGPSHPSTRPVTGATNPAAPNPIVITSAAHGFITGDIVAVSGVQGNTAANRSWSIRVLTPDTFSLVGSRGNGAYVAATGIVDGPQHAPGVPITAAANGGGGINVTVAGHGFDGDLVTVLGLPGINAPNNSGRAIRVDNDHFRIGGITLNAAYGGVGATVIGPADAFNTVYFASGGRTFRTTSTNPDRGLFRLTITSTGELMQSDNLLAHGGGVAAGLGFGRVVFAQSLLPRTRTLYASVQDNEFIGSSTFIGLFRSDDFGATWARRPALNVRAAADGVTTTVYNLTLGVDPQHPQVVYAGFQQLWRSTDSGGTFPTVTPATRGGMDAIAGFGSSPSTTLAHWDHHELVFAPPTRWDWSGVAPVSPTPVYLGTDGGINRTGSVGAVNGIGGTMTFDQLNEGLATSLLRGMDIGRGVGTNEVIFAGMQDTGTAGHRRGDAIGAWTAGIDGDGGDVAVDSFDPDIVYGFDGGRFIRSTNGGRTFIDSGFPIPARHQIISIHNENPVRVVTSGHTFRTGDGVFISNVTGGGGIANGGNVVTVLNPREFTLNGKNGTVVAAFGAGPQAAGDRYLTELNITAATLAAPIEIETAVAHGCATGQKVRIDGVAGNVAANNSVATPSWTVTVISPTRLSLNGSDGSAQPAYVSGTGRLRGPAVAGTVAVFRAENTTPIVVTAQGHGFVSGDNVTITGVTGNLAANVAGQAIRVLDANSFELVGVAGNGVSGAVPRASGQTIGRGLPLGATNRQRVALVPVAGAVSTTVFVSFDNQLFRSTNGGISFVNVATFTDQISALHAPAANQLWVGIAGSRVPFRAGTVRFSNNAGNSFLGAANNYVNDIGARGPIAAIRSDPAVAAGTTVAVVVAGYSETATERRTRHVFLTTAGGITVGGVAPWREVGGVFNAALGNLPDIPVMGVGWERVTGGPSRLLVASDIGVLRLGAGSVWERVGPNLPNVSCQALELDNTVDPAVRPQVIRVGTYGRSAWEFEVPAGPSLLVEADLGFGEQQVATTTRRRIVLHSIGAAGVTVTEIFGAGGDFAVQAVPAGPLNFPLVLASGEHRAVEVSFTPGAAGDRGTELIVRSDDPAHSAITLRATGFGIAAGRPRLSVRAFLEFGLVRTGAPGDLPLEIRNLGSAPLTVDTVQLDVAGSNRFSLPGLPALPLVIAPGDATSVTVRFDPNANGVVRGAVIVRGNGQGAVVNLLAEGTTTAAGMIAVLLNTLGLSDPPEVIA</sequence>
<name>A0ABP4A5D6_9ACTN</name>
<dbReference type="Gene3D" id="2.40.30.20">
    <property type="match status" value="3"/>
</dbReference>
<dbReference type="NCBIfam" id="NF012200">
    <property type="entry name" value="choice_anch_D"/>
    <property type="match status" value="2"/>
</dbReference>
<dbReference type="PANTHER" id="PTHR43739">
    <property type="entry name" value="XYLOGLUCANASE (EUROFUNG)"/>
    <property type="match status" value="1"/>
</dbReference>
<protein>
    <recommendedName>
        <fullName evidence="4">Choice-of-anchor D domain-containing protein</fullName>
    </recommendedName>
</protein>
<dbReference type="EMBL" id="BAAAHK010000003">
    <property type="protein sequence ID" value="GAA0931264.1"/>
    <property type="molecule type" value="Genomic_DNA"/>
</dbReference>
<evidence type="ECO:0008006" key="4">
    <source>
        <dbReference type="Google" id="ProtNLM"/>
    </source>
</evidence>
<evidence type="ECO:0000313" key="2">
    <source>
        <dbReference type="EMBL" id="GAA0931264.1"/>
    </source>
</evidence>
<dbReference type="InterPro" id="IPR023366">
    <property type="entry name" value="ATP_synth_asu-like_sf"/>
</dbReference>
<organism evidence="2 3">
    <name type="scientific">Kribbella koreensis</name>
    <dbReference type="NCBI Taxonomy" id="57909"/>
    <lineage>
        <taxon>Bacteria</taxon>
        <taxon>Bacillati</taxon>
        <taxon>Actinomycetota</taxon>
        <taxon>Actinomycetes</taxon>
        <taxon>Propionibacteriales</taxon>
        <taxon>Kribbellaceae</taxon>
        <taxon>Kribbella</taxon>
    </lineage>
</organism>
<gene>
    <name evidence="2" type="ORF">GCM10009554_15020</name>
</gene>
<dbReference type="Gene3D" id="2.130.10.10">
    <property type="entry name" value="YVTN repeat-like/Quinoprotein amine dehydrogenase"/>
    <property type="match status" value="3"/>
</dbReference>
<evidence type="ECO:0000256" key="1">
    <source>
        <dbReference type="SAM" id="MobiDB-lite"/>
    </source>
</evidence>
<keyword evidence="3" id="KW-1185">Reference proteome</keyword>
<dbReference type="InterPro" id="IPR013783">
    <property type="entry name" value="Ig-like_fold"/>
</dbReference>